<evidence type="ECO:0000313" key="2">
    <source>
        <dbReference type="EMBL" id="MCT7658517.1"/>
    </source>
</evidence>
<keyword evidence="3" id="KW-1185">Reference proteome</keyword>
<dbReference type="Proteomes" id="UP001206639">
    <property type="component" value="Unassembled WGS sequence"/>
</dbReference>
<feature type="compositionally biased region" description="Basic and acidic residues" evidence="1">
    <location>
        <begin position="34"/>
        <end position="60"/>
    </location>
</feature>
<name>A0ABT2M8D0_9MYCO</name>
<reference evidence="3" key="1">
    <citation type="submission" date="2023-07" db="EMBL/GenBank/DDBJ databases">
        <authorList>
            <person name="Deng Y."/>
            <person name="Zhang Y.-Q."/>
        </authorList>
    </citation>
    <scope>NUCLEOTIDE SEQUENCE [LARGE SCALE GENOMIC DNA]</scope>
    <source>
        <strain evidence="3">CPCC 205710</strain>
    </source>
</reference>
<proteinExistence type="predicted"/>
<dbReference type="EMBL" id="JAODWD010000002">
    <property type="protein sequence ID" value="MCT7658517.1"/>
    <property type="molecule type" value="Genomic_DNA"/>
</dbReference>
<organism evidence="2 3">
    <name type="scientific">Mycobacterium deserti</name>
    <dbReference type="NCBI Taxonomy" id="2978347"/>
    <lineage>
        <taxon>Bacteria</taxon>
        <taxon>Bacillati</taxon>
        <taxon>Actinomycetota</taxon>
        <taxon>Actinomycetes</taxon>
        <taxon>Mycobacteriales</taxon>
        <taxon>Mycobacteriaceae</taxon>
        <taxon>Mycobacterium</taxon>
    </lineage>
</organism>
<comment type="caution">
    <text evidence="2">The sequence shown here is derived from an EMBL/GenBank/DDBJ whole genome shotgun (WGS) entry which is preliminary data.</text>
</comment>
<evidence type="ECO:0000313" key="3">
    <source>
        <dbReference type="Proteomes" id="UP001206639"/>
    </source>
</evidence>
<evidence type="ECO:0000256" key="1">
    <source>
        <dbReference type="SAM" id="MobiDB-lite"/>
    </source>
</evidence>
<feature type="region of interest" description="Disordered" evidence="1">
    <location>
        <begin position="1"/>
        <end position="60"/>
    </location>
</feature>
<protein>
    <submittedName>
        <fullName evidence="2">Uncharacterized protein</fullName>
    </submittedName>
</protein>
<gene>
    <name evidence="2" type="ORF">N4S67_08795</name>
</gene>
<sequence>MRKDYEEDRETIVMPGTGGAVAGTAVGEWLDDDGNPKFSDESKTDDAGSDKDDAQSKDNA</sequence>
<accession>A0ABT2M8D0</accession>